<keyword evidence="1" id="KW-0560">Oxidoreductase</keyword>
<dbReference type="SUPFAM" id="SSF51905">
    <property type="entry name" value="FAD/NAD(P)-binding domain"/>
    <property type="match status" value="1"/>
</dbReference>
<dbReference type="RefSeq" id="WP_167476582.1">
    <property type="nucleotide sequence ID" value="NZ_CP046172.1"/>
</dbReference>
<keyword evidence="5" id="KW-1185">Reference proteome</keyword>
<evidence type="ECO:0000256" key="1">
    <source>
        <dbReference type="ARBA" id="ARBA00023002"/>
    </source>
</evidence>
<dbReference type="Gene3D" id="3.50.50.60">
    <property type="entry name" value="FAD/NAD(P)-binding domain"/>
    <property type="match status" value="1"/>
</dbReference>
<dbReference type="KEGG" id="nah:F5544_31465"/>
<dbReference type="InterPro" id="IPR002938">
    <property type="entry name" value="FAD-bd"/>
</dbReference>
<proteinExistence type="predicted"/>
<evidence type="ECO:0000313" key="4">
    <source>
        <dbReference type="EMBL" id="QIS14134.1"/>
    </source>
</evidence>
<dbReference type="Proteomes" id="UP000503540">
    <property type="component" value="Chromosome"/>
</dbReference>
<dbReference type="AlphaFoldDB" id="A0A6G9YLQ0"/>
<dbReference type="PANTHER" id="PTHR13789">
    <property type="entry name" value="MONOOXYGENASE"/>
    <property type="match status" value="1"/>
</dbReference>
<organism evidence="4 5">
    <name type="scientific">Nocardia arthritidis</name>
    <dbReference type="NCBI Taxonomy" id="228602"/>
    <lineage>
        <taxon>Bacteria</taxon>
        <taxon>Bacillati</taxon>
        <taxon>Actinomycetota</taxon>
        <taxon>Actinomycetes</taxon>
        <taxon>Mycobacteriales</taxon>
        <taxon>Nocardiaceae</taxon>
        <taxon>Nocardia</taxon>
    </lineage>
</organism>
<dbReference type="PRINTS" id="PR00420">
    <property type="entry name" value="RNGMNOXGNASE"/>
</dbReference>
<dbReference type="InterPro" id="IPR036188">
    <property type="entry name" value="FAD/NAD-bd_sf"/>
</dbReference>
<keyword evidence="2" id="KW-0503">Monooxygenase</keyword>
<dbReference type="Gene3D" id="3.30.9.30">
    <property type="match status" value="1"/>
</dbReference>
<evidence type="ECO:0000259" key="3">
    <source>
        <dbReference type="Pfam" id="PF01494"/>
    </source>
</evidence>
<evidence type="ECO:0000313" key="5">
    <source>
        <dbReference type="Proteomes" id="UP000503540"/>
    </source>
</evidence>
<dbReference type="GO" id="GO:0071949">
    <property type="term" value="F:FAD binding"/>
    <property type="evidence" value="ECO:0007669"/>
    <property type="project" value="InterPro"/>
</dbReference>
<evidence type="ECO:0000256" key="2">
    <source>
        <dbReference type="ARBA" id="ARBA00023033"/>
    </source>
</evidence>
<dbReference type="InterPro" id="IPR050493">
    <property type="entry name" value="FAD-dep_Monooxygenase_BioMet"/>
</dbReference>
<protein>
    <submittedName>
        <fullName evidence="4">FAD-dependent oxidoreductase</fullName>
    </submittedName>
</protein>
<dbReference type="Pfam" id="PF01494">
    <property type="entry name" value="FAD_binding_3"/>
    <property type="match status" value="1"/>
</dbReference>
<dbReference type="GO" id="GO:0004497">
    <property type="term" value="F:monooxygenase activity"/>
    <property type="evidence" value="ECO:0007669"/>
    <property type="project" value="UniProtKB-KW"/>
</dbReference>
<feature type="domain" description="FAD-binding" evidence="3">
    <location>
        <begin position="2"/>
        <end position="310"/>
    </location>
</feature>
<sequence length="342" mass="36746">MVTVIGGGIAGTTLAGALARNGHPVTVYERQSRTGTGAFVTLDQVAQDTLLELGIASARLDEAAHPISGVHYHYLPESRQIAPNRGHRLFTRPDLMRLLTEFADTAGISIHHGYTVTEIDSATGTIYSDGRALGTDELVIAADGIDSLVRAHIEPDRVPVFAGQTVMYGISDHPVPLPTEPGVLHFDGVLADTPMPRSTFGHLWNDTGVFWFARLTQDPIPQQDIGFHPTAELSSTVLATAPSAADLIEIILANTSTVHISNTRNVPFADARPPQLPVILCGDADHAITPAAARGAREAIEDAAALTHAILTDRDPAEAMSTRRAQITTDRDQLTRTFRTRR</sequence>
<dbReference type="PANTHER" id="PTHR13789:SF309">
    <property type="entry name" value="PUTATIVE (AFU_ORTHOLOGUE AFUA_6G14510)-RELATED"/>
    <property type="match status" value="1"/>
</dbReference>
<accession>A0A6G9YLQ0</accession>
<name>A0A6G9YLQ0_9NOCA</name>
<dbReference type="EMBL" id="CP046172">
    <property type="protein sequence ID" value="QIS14134.1"/>
    <property type="molecule type" value="Genomic_DNA"/>
</dbReference>
<gene>
    <name evidence="4" type="ORF">F5544_31465</name>
</gene>
<reference evidence="4 5" key="1">
    <citation type="journal article" date="2019" name="ACS Chem. Biol.">
        <title>Identification and Mobilization of a Cryptic Antibiotic Biosynthesis Gene Locus from a Human-Pathogenic Nocardia Isolate.</title>
        <authorList>
            <person name="Herisse M."/>
            <person name="Ishida K."/>
            <person name="Porter J.L."/>
            <person name="Howden B."/>
            <person name="Hertweck C."/>
            <person name="Stinear T.P."/>
            <person name="Pidot S.J."/>
        </authorList>
    </citation>
    <scope>NUCLEOTIDE SEQUENCE [LARGE SCALE GENOMIC DNA]</scope>
    <source>
        <strain evidence="4 5">AUSMDU00012717</strain>
    </source>
</reference>